<feature type="transmembrane region" description="Helical" evidence="12">
    <location>
        <begin position="270"/>
        <end position="287"/>
    </location>
</feature>
<evidence type="ECO:0000256" key="9">
    <source>
        <dbReference type="ARBA" id="ARBA00023136"/>
    </source>
</evidence>
<dbReference type="Gene3D" id="1.20.1530.20">
    <property type="match status" value="1"/>
</dbReference>
<dbReference type="RefSeq" id="WP_239088878.1">
    <property type="nucleotide sequence ID" value="NZ_BOOG01000002.1"/>
</dbReference>
<evidence type="ECO:0000256" key="2">
    <source>
        <dbReference type="ARBA" id="ARBA00005551"/>
    </source>
</evidence>
<sequence>MILSAAPVAPMAADQLLLLLLQIGLLLGVALVLGRLALRLGMPALVGELCAGVLLGPSVLAHAVPDLSSWLLPHDPGQTHMLDAVGQIGVLLLVGITGMNVDLAVVRRRGATAAWVSAGGLLVPLAAGVAVGFALPAAMLGEGADRTVFACFVGVALCVSAIPVIAKTLLEMRLLHRDVGQLIISASAVDDVAGWLLLSVVSAMTTTGLRAGDVALTVVRLLVLIVLAVTVGRFAVRGVLRLSAKSAEPGVTVAAATIVVLLFGAGTQALGMEAIFGALLGGILIGSSEWVDRPRLAPLRTFVMAVLAPLFFATAGLRMDLTALARPVVLVSGVVVLLVAVAAKFAGVYGTARAVRLGHWDALALGAGMNARGVIEVIIAMAGLRLGVLTTEMYTIVVLVAIATSVLAPPVLRYAVRRIDVTDEERDRERALVGGRPPVRRNAEDAVASSRGDAGRTAVLVDDGEPPAPAARREARWSERI</sequence>
<evidence type="ECO:0000256" key="7">
    <source>
        <dbReference type="ARBA" id="ARBA00023053"/>
    </source>
</evidence>
<keyword evidence="8" id="KW-0406">Ion transport</keyword>
<dbReference type="GO" id="GO:0015297">
    <property type="term" value="F:antiporter activity"/>
    <property type="evidence" value="ECO:0007669"/>
    <property type="project" value="UniProtKB-KW"/>
</dbReference>
<dbReference type="Proteomes" id="UP000610966">
    <property type="component" value="Unassembled WGS sequence"/>
</dbReference>
<keyword evidence="9 12" id="KW-0472">Membrane</keyword>
<evidence type="ECO:0000313" key="15">
    <source>
        <dbReference type="Proteomes" id="UP000610966"/>
    </source>
</evidence>
<feature type="transmembrane region" description="Helical" evidence="12">
    <location>
        <begin position="247"/>
        <end position="264"/>
    </location>
</feature>
<evidence type="ECO:0000256" key="6">
    <source>
        <dbReference type="ARBA" id="ARBA00022989"/>
    </source>
</evidence>
<feature type="transmembrane region" description="Helical" evidence="12">
    <location>
        <begin position="299"/>
        <end position="317"/>
    </location>
</feature>
<evidence type="ECO:0000256" key="5">
    <source>
        <dbReference type="ARBA" id="ARBA00022692"/>
    </source>
</evidence>
<feature type="transmembrane region" description="Helical" evidence="12">
    <location>
        <begin position="113"/>
        <end position="135"/>
    </location>
</feature>
<keyword evidence="6 12" id="KW-1133">Transmembrane helix</keyword>
<keyword evidence="4" id="KW-0050">Antiport</keyword>
<feature type="transmembrane region" description="Helical" evidence="12">
    <location>
        <begin position="147"/>
        <end position="170"/>
    </location>
</feature>
<dbReference type="GO" id="GO:0006814">
    <property type="term" value="P:sodium ion transport"/>
    <property type="evidence" value="ECO:0007669"/>
    <property type="project" value="UniProtKB-KW"/>
</dbReference>
<gene>
    <name evidence="14" type="ORF">Mth01_00410</name>
</gene>
<keyword evidence="10" id="KW-0739">Sodium transport</keyword>
<comment type="caution">
    <text evidence="14">The sequence shown here is derived from an EMBL/GenBank/DDBJ whole genome shotgun (WGS) entry which is preliminary data.</text>
</comment>
<keyword evidence="3" id="KW-0813">Transport</keyword>
<evidence type="ECO:0000256" key="10">
    <source>
        <dbReference type="ARBA" id="ARBA00023201"/>
    </source>
</evidence>
<comment type="subcellular location">
    <subcellularLocation>
        <location evidence="1">Membrane</location>
        <topology evidence="1">Multi-pass membrane protein</topology>
    </subcellularLocation>
</comment>
<feature type="domain" description="Cation/H+ exchanger transmembrane" evidence="13">
    <location>
        <begin position="30"/>
        <end position="413"/>
    </location>
</feature>
<reference evidence="14" key="1">
    <citation type="submission" date="2021-01" db="EMBL/GenBank/DDBJ databases">
        <title>Whole genome shotgun sequence of Sphaerimonospora thailandensis NBRC 107569.</title>
        <authorList>
            <person name="Komaki H."/>
            <person name="Tamura T."/>
        </authorList>
    </citation>
    <scope>NUCLEOTIDE SEQUENCE</scope>
    <source>
        <strain evidence="14">NBRC 107569</strain>
    </source>
</reference>
<evidence type="ECO:0000313" key="14">
    <source>
        <dbReference type="EMBL" id="GIH67788.1"/>
    </source>
</evidence>
<evidence type="ECO:0000256" key="1">
    <source>
        <dbReference type="ARBA" id="ARBA00004141"/>
    </source>
</evidence>
<dbReference type="GO" id="GO:0016020">
    <property type="term" value="C:membrane"/>
    <property type="evidence" value="ECO:0007669"/>
    <property type="project" value="UniProtKB-SubCell"/>
</dbReference>
<evidence type="ECO:0000259" key="13">
    <source>
        <dbReference type="Pfam" id="PF00999"/>
    </source>
</evidence>
<organism evidence="14 15">
    <name type="scientific">Sphaerimonospora thailandensis</name>
    <dbReference type="NCBI Taxonomy" id="795644"/>
    <lineage>
        <taxon>Bacteria</taxon>
        <taxon>Bacillati</taxon>
        <taxon>Actinomycetota</taxon>
        <taxon>Actinomycetes</taxon>
        <taxon>Streptosporangiales</taxon>
        <taxon>Streptosporangiaceae</taxon>
        <taxon>Sphaerimonospora</taxon>
    </lineage>
</organism>
<feature type="transmembrane region" description="Helical" evidence="12">
    <location>
        <begin position="362"/>
        <end position="382"/>
    </location>
</feature>
<evidence type="ECO:0000256" key="11">
    <source>
        <dbReference type="SAM" id="MobiDB-lite"/>
    </source>
</evidence>
<evidence type="ECO:0000256" key="12">
    <source>
        <dbReference type="SAM" id="Phobius"/>
    </source>
</evidence>
<feature type="transmembrane region" description="Helical" evidence="12">
    <location>
        <begin position="45"/>
        <end position="64"/>
    </location>
</feature>
<name>A0A8J3VXC7_9ACTN</name>
<comment type="similarity">
    <text evidence="2">Belongs to the monovalent cation:proton antiporter 2 (CPA2) transporter (TC 2.A.37) family.</text>
</comment>
<dbReference type="InterPro" id="IPR038770">
    <property type="entry name" value="Na+/solute_symporter_sf"/>
</dbReference>
<keyword evidence="7" id="KW-0915">Sodium</keyword>
<dbReference type="PANTHER" id="PTHR43562">
    <property type="entry name" value="NAPA-TYPE SODIUM/HYDROGEN ANTIPORTER"/>
    <property type="match status" value="1"/>
</dbReference>
<dbReference type="GO" id="GO:1902600">
    <property type="term" value="P:proton transmembrane transport"/>
    <property type="evidence" value="ECO:0007669"/>
    <property type="project" value="InterPro"/>
</dbReference>
<keyword evidence="5 12" id="KW-0812">Transmembrane</keyword>
<dbReference type="PANTHER" id="PTHR43562:SF3">
    <property type="entry name" value="SODIUM ION_PROTON EXCHANGER (EUROFUNG)"/>
    <property type="match status" value="1"/>
</dbReference>
<dbReference type="InterPro" id="IPR006153">
    <property type="entry name" value="Cation/H_exchanger_TM"/>
</dbReference>
<dbReference type="EMBL" id="BOOG01000002">
    <property type="protein sequence ID" value="GIH67788.1"/>
    <property type="molecule type" value="Genomic_DNA"/>
</dbReference>
<keyword evidence="15" id="KW-1185">Reference proteome</keyword>
<feature type="compositionally biased region" description="Basic and acidic residues" evidence="11">
    <location>
        <begin position="471"/>
        <end position="481"/>
    </location>
</feature>
<feature type="region of interest" description="Disordered" evidence="11">
    <location>
        <begin position="442"/>
        <end position="481"/>
    </location>
</feature>
<feature type="transmembrane region" description="Helical" evidence="12">
    <location>
        <begin position="394"/>
        <end position="416"/>
    </location>
</feature>
<feature type="transmembrane region" description="Helical" evidence="12">
    <location>
        <begin position="214"/>
        <end position="235"/>
    </location>
</feature>
<feature type="transmembrane region" description="Helical" evidence="12">
    <location>
        <begin position="182"/>
        <end position="202"/>
    </location>
</feature>
<dbReference type="AlphaFoldDB" id="A0A8J3VXC7"/>
<evidence type="ECO:0000256" key="3">
    <source>
        <dbReference type="ARBA" id="ARBA00022448"/>
    </source>
</evidence>
<dbReference type="Pfam" id="PF00999">
    <property type="entry name" value="Na_H_Exchanger"/>
    <property type="match status" value="1"/>
</dbReference>
<protein>
    <recommendedName>
        <fullName evidence="13">Cation/H+ exchanger transmembrane domain-containing protein</fullName>
    </recommendedName>
</protein>
<feature type="transmembrane region" description="Helical" evidence="12">
    <location>
        <begin position="329"/>
        <end position="350"/>
    </location>
</feature>
<feature type="transmembrane region" description="Helical" evidence="12">
    <location>
        <begin position="16"/>
        <end position="38"/>
    </location>
</feature>
<feature type="transmembrane region" description="Helical" evidence="12">
    <location>
        <begin position="84"/>
        <end position="106"/>
    </location>
</feature>
<evidence type="ECO:0000256" key="4">
    <source>
        <dbReference type="ARBA" id="ARBA00022449"/>
    </source>
</evidence>
<evidence type="ECO:0000256" key="8">
    <source>
        <dbReference type="ARBA" id="ARBA00023065"/>
    </source>
</evidence>
<proteinExistence type="inferred from homology"/>
<accession>A0A8J3VXC7</accession>